<name>A0A1H3J758_9PSEU</name>
<dbReference type="GO" id="GO:0003677">
    <property type="term" value="F:DNA binding"/>
    <property type="evidence" value="ECO:0007669"/>
    <property type="project" value="UniProtKB-KW"/>
</dbReference>
<dbReference type="InterPro" id="IPR028978">
    <property type="entry name" value="Chorismate_lyase_/UTRA_dom_sf"/>
</dbReference>
<evidence type="ECO:0000313" key="7">
    <source>
        <dbReference type="Proteomes" id="UP000199515"/>
    </source>
</evidence>
<dbReference type="InterPro" id="IPR050679">
    <property type="entry name" value="Bact_HTH_transcr_reg"/>
</dbReference>
<protein>
    <submittedName>
        <fullName evidence="6">GntR family transcriptional regulator</fullName>
    </submittedName>
</protein>
<dbReference type="InterPro" id="IPR011663">
    <property type="entry name" value="UTRA"/>
</dbReference>
<dbReference type="Pfam" id="PF00392">
    <property type="entry name" value="GntR"/>
    <property type="match status" value="1"/>
</dbReference>
<organism evidence="6 7">
    <name type="scientific">Amycolatopsis xylanica</name>
    <dbReference type="NCBI Taxonomy" id="589385"/>
    <lineage>
        <taxon>Bacteria</taxon>
        <taxon>Bacillati</taxon>
        <taxon>Actinomycetota</taxon>
        <taxon>Actinomycetes</taxon>
        <taxon>Pseudonocardiales</taxon>
        <taxon>Pseudonocardiaceae</taxon>
        <taxon>Amycolatopsis</taxon>
    </lineage>
</organism>
<dbReference type="SUPFAM" id="SSF64288">
    <property type="entry name" value="Chorismate lyase-like"/>
    <property type="match status" value="1"/>
</dbReference>
<evidence type="ECO:0000256" key="1">
    <source>
        <dbReference type="ARBA" id="ARBA00023015"/>
    </source>
</evidence>
<keyword evidence="7" id="KW-1185">Reference proteome</keyword>
<dbReference type="InterPro" id="IPR000524">
    <property type="entry name" value="Tscrpt_reg_HTH_GntR"/>
</dbReference>
<dbReference type="SMART" id="SM00866">
    <property type="entry name" value="UTRA"/>
    <property type="match status" value="1"/>
</dbReference>
<dbReference type="EMBL" id="FNON01000005">
    <property type="protein sequence ID" value="SDY35627.1"/>
    <property type="molecule type" value="Genomic_DNA"/>
</dbReference>
<accession>A0A1H3J758</accession>
<evidence type="ECO:0000256" key="4">
    <source>
        <dbReference type="SAM" id="MobiDB-lite"/>
    </source>
</evidence>
<dbReference type="Pfam" id="PF07702">
    <property type="entry name" value="UTRA"/>
    <property type="match status" value="1"/>
</dbReference>
<keyword evidence="3" id="KW-0804">Transcription</keyword>
<keyword evidence="2" id="KW-0238">DNA-binding</keyword>
<dbReference type="SUPFAM" id="SSF46785">
    <property type="entry name" value="Winged helix' DNA-binding domain"/>
    <property type="match status" value="1"/>
</dbReference>
<evidence type="ECO:0000259" key="5">
    <source>
        <dbReference type="PROSITE" id="PS50949"/>
    </source>
</evidence>
<dbReference type="PANTHER" id="PTHR44846">
    <property type="entry name" value="MANNOSYL-D-GLYCERATE TRANSPORT/METABOLISM SYSTEM REPRESSOR MNGR-RELATED"/>
    <property type="match status" value="1"/>
</dbReference>
<proteinExistence type="predicted"/>
<sequence length="266" mass="29651">MRAISTAAHGSPGADRVIEGPTPKHAQLREILRRTVERELPPGAAIPSERELAERYQVSRLTVRSAIGKLVEEGLLSRVRGKGTFTAARRMELQLYLMSFTDDMRRRGMAPTTEVLRTSTEVPPAPAASALGIGADTPAHRLMRLRRADGLPLAVERGWYHAGRLPGFFDLDLTQSLYSQLDQAYGVRPDHAWQTVWAESADRETARLLGLRTGSPLLVFRRVSSSQGEPVEDMTSWYRGDHYQVTMQLDRNTPDSGHHSHYGGTR</sequence>
<dbReference type="Gene3D" id="1.10.10.10">
    <property type="entry name" value="Winged helix-like DNA-binding domain superfamily/Winged helix DNA-binding domain"/>
    <property type="match status" value="1"/>
</dbReference>
<dbReference type="CDD" id="cd07377">
    <property type="entry name" value="WHTH_GntR"/>
    <property type="match status" value="1"/>
</dbReference>
<evidence type="ECO:0000256" key="3">
    <source>
        <dbReference type="ARBA" id="ARBA00023163"/>
    </source>
</evidence>
<feature type="domain" description="HTH gntR-type" evidence="5">
    <location>
        <begin position="22"/>
        <end position="89"/>
    </location>
</feature>
<dbReference type="InterPro" id="IPR036390">
    <property type="entry name" value="WH_DNA-bd_sf"/>
</dbReference>
<dbReference type="Proteomes" id="UP000199515">
    <property type="component" value="Unassembled WGS sequence"/>
</dbReference>
<dbReference type="GO" id="GO:0045892">
    <property type="term" value="P:negative regulation of DNA-templated transcription"/>
    <property type="evidence" value="ECO:0007669"/>
    <property type="project" value="TreeGrafter"/>
</dbReference>
<dbReference type="PANTHER" id="PTHR44846:SF1">
    <property type="entry name" value="MANNOSYL-D-GLYCERATE TRANSPORT_METABOLISM SYSTEM REPRESSOR MNGR-RELATED"/>
    <property type="match status" value="1"/>
</dbReference>
<dbReference type="InterPro" id="IPR036388">
    <property type="entry name" value="WH-like_DNA-bd_sf"/>
</dbReference>
<dbReference type="GO" id="GO:0003700">
    <property type="term" value="F:DNA-binding transcription factor activity"/>
    <property type="evidence" value="ECO:0007669"/>
    <property type="project" value="InterPro"/>
</dbReference>
<dbReference type="STRING" id="589385.SAMN05421504_105269"/>
<evidence type="ECO:0000256" key="2">
    <source>
        <dbReference type="ARBA" id="ARBA00023125"/>
    </source>
</evidence>
<gene>
    <name evidence="6" type="ORF">SAMN05421504_105269</name>
</gene>
<keyword evidence="1" id="KW-0805">Transcription regulation</keyword>
<evidence type="ECO:0000313" key="6">
    <source>
        <dbReference type="EMBL" id="SDY35627.1"/>
    </source>
</evidence>
<dbReference type="SMART" id="SM00345">
    <property type="entry name" value="HTH_GNTR"/>
    <property type="match status" value="1"/>
</dbReference>
<dbReference type="PROSITE" id="PS50949">
    <property type="entry name" value="HTH_GNTR"/>
    <property type="match status" value="1"/>
</dbReference>
<dbReference type="PRINTS" id="PR00035">
    <property type="entry name" value="HTHGNTR"/>
</dbReference>
<feature type="region of interest" description="Disordered" evidence="4">
    <location>
        <begin position="1"/>
        <end position="22"/>
    </location>
</feature>
<dbReference type="Gene3D" id="3.40.1410.10">
    <property type="entry name" value="Chorismate lyase-like"/>
    <property type="match status" value="1"/>
</dbReference>
<dbReference type="AlphaFoldDB" id="A0A1H3J758"/>
<reference evidence="6 7" key="1">
    <citation type="submission" date="2016-10" db="EMBL/GenBank/DDBJ databases">
        <authorList>
            <person name="de Groot N.N."/>
        </authorList>
    </citation>
    <scope>NUCLEOTIDE SEQUENCE [LARGE SCALE GENOMIC DNA]</scope>
    <source>
        <strain evidence="6 7">CPCC 202699</strain>
    </source>
</reference>